<proteinExistence type="predicted"/>
<dbReference type="Pfam" id="PF13349">
    <property type="entry name" value="DUF4097"/>
    <property type="match status" value="1"/>
</dbReference>
<sequence>MLRTATLLRRVWSNRNLPRIEYLSLNLETQLPQNTTIRIEPEWREDGEMQISQHLHSDEDVEVSFDVERVGSETTITSSSTSPSPTSTSPTSPSPTPTSPPLGFGNVHPDGDWPSTPYTSSSSSATTPTPPSSPPSNSTSSLDVTLKIPSKLNLAVSISSGDINVTSKLEGDDIHLSTSSGSIIVSKLRAHRVTLAAPSFVGVSSLVEAEDGRISGGRIRAKMLNGRSMHLLGTSCAPLSQVRPSLLTAFDADDGGAKIDVGSFYTSDTSPAFISTQLDRGGPFGCAVRVKNSHGGLNVDVTSQGYGAEEGVDMYGRKEAVVELGGISGSCNLNVSSGSSSDLSARVHFDSVFNSGWSSVSAESGDVELTVDRKVHSSVRMLSSRDPLAERHFSLLDGSDPLPPSSSSPANLGRIEVKTNAFEPKITFGEEEGGGIEYLEGDVFNDTAEPDSRFEVQVGNMKRGGGGGGKVDIEGASNSALDAFGQKKKDDHDDEDGDLHVITVGTGGGGKLSLETLEWMETIKRRFGMGGER</sequence>
<evidence type="ECO:0000313" key="3">
    <source>
        <dbReference type="EMBL" id="GMI45766.1"/>
    </source>
</evidence>
<accession>A0A9W7GH16</accession>
<dbReference type="AlphaFoldDB" id="A0A9W7GH16"/>
<organism evidence="3 4">
    <name type="scientific">Triparma columacea</name>
    <dbReference type="NCBI Taxonomy" id="722753"/>
    <lineage>
        <taxon>Eukaryota</taxon>
        <taxon>Sar</taxon>
        <taxon>Stramenopiles</taxon>
        <taxon>Ochrophyta</taxon>
        <taxon>Bolidophyceae</taxon>
        <taxon>Parmales</taxon>
        <taxon>Triparmaceae</taxon>
        <taxon>Triparma</taxon>
    </lineage>
</organism>
<keyword evidence="4" id="KW-1185">Reference proteome</keyword>
<evidence type="ECO:0000313" key="4">
    <source>
        <dbReference type="Proteomes" id="UP001165065"/>
    </source>
</evidence>
<reference evidence="4" key="1">
    <citation type="journal article" date="2023" name="Commun. Biol.">
        <title>Genome analysis of Parmales, the sister group of diatoms, reveals the evolutionary specialization of diatoms from phago-mixotrophs to photoautotrophs.</title>
        <authorList>
            <person name="Ban H."/>
            <person name="Sato S."/>
            <person name="Yoshikawa S."/>
            <person name="Yamada K."/>
            <person name="Nakamura Y."/>
            <person name="Ichinomiya M."/>
            <person name="Sato N."/>
            <person name="Blanc-Mathieu R."/>
            <person name="Endo H."/>
            <person name="Kuwata A."/>
            <person name="Ogata H."/>
        </authorList>
    </citation>
    <scope>NUCLEOTIDE SEQUENCE [LARGE SCALE GENOMIC DNA]</scope>
</reference>
<protein>
    <recommendedName>
        <fullName evidence="2">DUF4097 domain-containing protein</fullName>
    </recommendedName>
</protein>
<dbReference type="InterPro" id="IPR025164">
    <property type="entry name" value="Toastrack_DUF4097"/>
</dbReference>
<dbReference type="Proteomes" id="UP001165065">
    <property type="component" value="Unassembled WGS sequence"/>
</dbReference>
<comment type="caution">
    <text evidence="3">The sequence shown here is derived from an EMBL/GenBank/DDBJ whole genome shotgun (WGS) entry which is preliminary data.</text>
</comment>
<dbReference type="Gene3D" id="2.160.20.120">
    <property type="match status" value="1"/>
</dbReference>
<dbReference type="OrthoDB" id="78128at2759"/>
<gene>
    <name evidence="3" type="ORF">TrCOL_g9278</name>
</gene>
<feature type="domain" description="DUF4097" evidence="2">
    <location>
        <begin position="138"/>
        <end position="199"/>
    </location>
</feature>
<feature type="compositionally biased region" description="Low complexity" evidence="1">
    <location>
        <begin position="114"/>
        <end position="127"/>
    </location>
</feature>
<evidence type="ECO:0000256" key="1">
    <source>
        <dbReference type="SAM" id="MobiDB-lite"/>
    </source>
</evidence>
<evidence type="ECO:0000259" key="2">
    <source>
        <dbReference type="Pfam" id="PF13349"/>
    </source>
</evidence>
<dbReference type="EMBL" id="BRYA01000264">
    <property type="protein sequence ID" value="GMI45766.1"/>
    <property type="molecule type" value="Genomic_DNA"/>
</dbReference>
<name>A0A9W7GH16_9STRA</name>
<feature type="region of interest" description="Disordered" evidence="1">
    <location>
        <begin position="72"/>
        <end position="142"/>
    </location>
</feature>
<feature type="compositionally biased region" description="Low complexity" evidence="1">
    <location>
        <begin position="74"/>
        <end position="91"/>
    </location>
</feature>